<dbReference type="InterPro" id="IPR000821">
    <property type="entry name" value="Ala_racemase"/>
</dbReference>
<dbReference type="FunFam" id="3.20.20.10:FF:000002">
    <property type="entry name" value="Alanine racemase"/>
    <property type="match status" value="1"/>
</dbReference>
<reference evidence="10" key="1">
    <citation type="submission" date="2016-10" db="EMBL/GenBank/DDBJ databases">
        <authorList>
            <person name="Varghese N."/>
            <person name="Submissions S."/>
        </authorList>
    </citation>
    <scope>NUCLEOTIDE SEQUENCE [LARGE SCALE GENOMIC DNA]</scope>
    <source>
        <strain evidence="10">IBRC-M10078</strain>
    </source>
</reference>
<feature type="active site" description="Proton acceptor; specific for L-alanine" evidence="5">
    <location>
        <position position="267"/>
    </location>
</feature>
<dbReference type="InterPro" id="IPR001608">
    <property type="entry name" value="Ala_racemase_N"/>
</dbReference>
<gene>
    <name evidence="9" type="ORF">SAMN05216565_11858</name>
</gene>
<dbReference type="EMBL" id="FNJU01000018">
    <property type="protein sequence ID" value="SDP95441.1"/>
    <property type="molecule type" value="Genomic_DNA"/>
</dbReference>
<comment type="similarity">
    <text evidence="5">Belongs to the alanine racemase family.</text>
</comment>
<evidence type="ECO:0000259" key="8">
    <source>
        <dbReference type="SMART" id="SM01005"/>
    </source>
</evidence>
<dbReference type="SUPFAM" id="SSF51419">
    <property type="entry name" value="PLP-binding barrel"/>
    <property type="match status" value="1"/>
</dbReference>
<dbReference type="InterPro" id="IPR009006">
    <property type="entry name" value="Ala_racemase/Decarboxylase_C"/>
</dbReference>
<dbReference type="AlphaFoldDB" id="A0A1H0WXK3"/>
<feature type="active site" description="Proton acceptor; specific for D-alanine" evidence="5">
    <location>
        <position position="41"/>
    </location>
</feature>
<dbReference type="GO" id="GO:0005829">
    <property type="term" value="C:cytosol"/>
    <property type="evidence" value="ECO:0007669"/>
    <property type="project" value="TreeGrafter"/>
</dbReference>
<dbReference type="OrthoDB" id="9813814at2"/>
<sequence length="385" mass="43183">MECTSFYRDTWVEVDLDCIEENVKSMISHLSKEQIVIAVVKANGYGHGDVQVARTALNAGASYLAVAFLDEALSLRRHGIQAPIIVLGASRSEDVNVAAENNVTLTVFNLEWIIQAKERLDKDKTVSFHLKLDTGMGRLGIKDEGEMLEVIKVIDESPMFHLEGIFTHFATADELDLSYFHAQFERFNQFLSLLPYQPKLIHTGNSATGLRFPEKTFNAVRLGIAMYGLTPSTEMKGLLPYELKEAFSLHSKLVHVKKLTEGEKVSYGATYTANEEEWVGTVPIGYADGWIRKHQGAEVLVEGNRCEIIGRVCMDQFVVRLPHQLPVGSRVTLIGTQGNQTIGIDEVAKRLETINYEIPCTINFRVPRIFLEKQSIIEVRNTILL</sequence>
<comment type="function">
    <text evidence="5">Catalyzes the interconversion of L-alanine and D-alanine. May also act on other amino acids.</text>
</comment>
<dbReference type="SUPFAM" id="SSF50621">
    <property type="entry name" value="Alanine racemase C-terminal domain-like"/>
    <property type="match status" value="1"/>
</dbReference>
<dbReference type="PANTHER" id="PTHR30511:SF0">
    <property type="entry name" value="ALANINE RACEMASE, CATABOLIC-RELATED"/>
    <property type="match status" value="1"/>
</dbReference>
<keyword evidence="3 5" id="KW-0663">Pyridoxal phosphate</keyword>
<evidence type="ECO:0000256" key="1">
    <source>
        <dbReference type="ARBA" id="ARBA00000316"/>
    </source>
</evidence>
<feature type="binding site" evidence="5 7">
    <location>
        <position position="138"/>
    </location>
    <ligand>
        <name>substrate</name>
    </ligand>
</feature>
<dbReference type="InterPro" id="IPR020622">
    <property type="entry name" value="Ala_racemase_pyridoxalP-BS"/>
</dbReference>
<accession>A0A1H0WXK3</accession>
<dbReference type="UniPathway" id="UPA00042">
    <property type="reaction ID" value="UER00497"/>
</dbReference>
<dbReference type="NCBIfam" id="TIGR00492">
    <property type="entry name" value="alr"/>
    <property type="match status" value="1"/>
</dbReference>
<dbReference type="CDD" id="cd00430">
    <property type="entry name" value="PLPDE_III_AR"/>
    <property type="match status" value="1"/>
</dbReference>
<feature type="modified residue" description="N6-(pyridoxal phosphate)lysine" evidence="5 6">
    <location>
        <position position="41"/>
    </location>
</feature>
<comment type="cofactor">
    <cofactor evidence="2 5 6">
        <name>pyridoxal 5'-phosphate</name>
        <dbReference type="ChEBI" id="CHEBI:597326"/>
    </cofactor>
</comment>
<dbReference type="GO" id="GO:0009252">
    <property type="term" value="P:peptidoglycan biosynthetic process"/>
    <property type="evidence" value="ECO:0007669"/>
    <property type="project" value="TreeGrafter"/>
</dbReference>
<dbReference type="PANTHER" id="PTHR30511">
    <property type="entry name" value="ALANINE RACEMASE"/>
    <property type="match status" value="1"/>
</dbReference>
<dbReference type="STRING" id="930152.SAMN05216565_11858"/>
<feature type="binding site" evidence="5 7">
    <location>
        <position position="314"/>
    </location>
    <ligand>
        <name>substrate</name>
    </ligand>
</feature>
<dbReference type="GO" id="GO:0008784">
    <property type="term" value="F:alanine racemase activity"/>
    <property type="evidence" value="ECO:0007669"/>
    <property type="project" value="UniProtKB-UniRule"/>
</dbReference>
<dbReference type="PRINTS" id="PR00992">
    <property type="entry name" value="ALARACEMASE"/>
</dbReference>
<dbReference type="InterPro" id="IPR029066">
    <property type="entry name" value="PLP-binding_barrel"/>
</dbReference>
<dbReference type="SMART" id="SM01005">
    <property type="entry name" value="Ala_racemase_C"/>
    <property type="match status" value="1"/>
</dbReference>
<feature type="domain" description="Alanine racemase C-terminal" evidence="8">
    <location>
        <begin position="246"/>
        <end position="371"/>
    </location>
</feature>
<comment type="catalytic activity">
    <reaction evidence="1 5">
        <text>L-alanine = D-alanine</text>
        <dbReference type="Rhea" id="RHEA:20249"/>
        <dbReference type="ChEBI" id="CHEBI:57416"/>
        <dbReference type="ChEBI" id="CHEBI:57972"/>
        <dbReference type="EC" id="5.1.1.1"/>
    </reaction>
</comment>
<dbReference type="Proteomes" id="UP000199159">
    <property type="component" value="Unassembled WGS sequence"/>
</dbReference>
<evidence type="ECO:0000256" key="5">
    <source>
        <dbReference type="HAMAP-Rule" id="MF_01201"/>
    </source>
</evidence>
<evidence type="ECO:0000256" key="7">
    <source>
        <dbReference type="PIRSR" id="PIRSR600821-52"/>
    </source>
</evidence>
<evidence type="ECO:0000313" key="10">
    <source>
        <dbReference type="Proteomes" id="UP000199159"/>
    </source>
</evidence>
<dbReference type="GO" id="GO:0030170">
    <property type="term" value="F:pyridoxal phosphate binding"/>
    <property type="evidence" value="ECO:0007669"/>
    <property type="project" value="UniProtKB-UniRule"/>
</dbReference>
<dbReference type="Gene3D" id="2.40.37.10">
    <property type="entry name" value="Lyase, Ornithine Decarboxylase, Chain A, domain 1"/>
    <property type="match status" value="1"/>
</dbReference>
<dbReference type="GO" id="GO:0030632">
    <property type="term" value="P:D-alanine biosynthetic process"/>
    <property type="evidence" value="ECO:0007669"/>
    <property type="project" value="UniProtKB-UniRule"/>
</dbReference>
<dbReference type="Pfam" id="PF00842">
    <property type="entry name" value="Ala_racemase_C"/>
    <property type="match status" value="1"/>
</dbReference>
<evidence type="ECO:0000256" key="6">
    <source>
        <dbReference type="PIRSR" id="PIRSR600821-50"/>
    </source>
</evidence>
<keyword evidence="10" id="KW-1185">Reference proteome</keyword>
<dbReference type="InterPro" id="IPR011079">
    <property type="entry name" value="Ala_racemase_C"/>
</dbReference>
<dbReference type="EC" id="5.1.1.1" evidence="5"/>
<proteinExistence type="inferred from homology"/>
<dbReference type="RefSeq" id="WP_090859376.1">
    <property type="nucleotide sequence ID" value="NZ_FNJU01000018.1"/>
</dbReference>
<protein>
    <recommendedName>
        <fullName evidence="5">Alanine racemase</fullName>
        <ecNumber evidence="5">5.1.1.1</ecNumber>
    </recommendedName>
</protein>
<evidence type="ECO:0000256" key="4">
    <source>
        <dbReference type="ARBA" id="ARBA00023235"/>
    </source>
</evidence>
<organism evidence="9 10">
    <name type="scientific">Litchfieldia salsa</name>
    <dbReference type="NCBI Taxonomy" id="930152"/>
    <lineage>
        <taxon>Bacteria</taxon>
        <taxon>Bacillati</taxon>
        <taxon>Bacillota</taxon>
        <taxon>Bacilli</taxon>
        <taxon>Bacillales</taxon>
        <taxon>Bacillaceae</taxon>
        <taxon>Litchfieldia</taxon>
    </lineage>
</organism>
<evidence type="ECO:0000256" key="3">
    <source>
        <dbReference type="ARBA" id="ARBA00022898"/>
    </source>
</evidence>
<keyword evidence="4 5" id="KW-0413">Isomerase</keyword>
<dbReference type="HAMAP" id="MF_01201">
    <property type="entry name" value="Ala_racemase"/>
    <property type="match status" value="1"/>
</dbReference>
<comment type="pathway">
    <text evidence="5">Amino-acid biosynthesis; D-alanine biosynthesis; D-alanine from L-alanine: step 1/1.</text>
</comment>
<evidence type="ECO:0000256" key="2">
    <source>
        <dbReference type="ARBA" id="ARBA00001933"/>
    </source>
</evidence>
<name>A0A1H0WXK3_9BACI</name>
<dbReference type="Pfam" id="PF01168">
    <property type="entry name" value="Ala_racemase_N"/>
    <property type="match status" value="1"/>
</dbReference>
<dbReference type="PROSITE" id="PS00395">
    <property type="entry name" value="ALANINE_RACEMASE"/>
    <property type="match status" value="1"/>
</dbReference>
<evidence type="ECO:0000313" key="9">
    <source>
        <dbReference type="EMBL" id="SDP95441.1"/>
    </source>
</evidence>
<dbReference type="FunFam" id="2.40.37.10:FF:000006">
    <property type="entry name" value="Alanine racemase"/>
    <property type="match status" value="1"/>
</dbReference>
<dbReference type="Gene3D" id="3.20.20.10">
    <property type="entry name" value="Alanine racemase"/>
    <property type="match status" value="1"/>
</dbReference>